<keyword evidence="12" id="KW-0233">DNA recombination</keyword>
<accession>A0A1X0SFR5</accession>
<name>A0A1X0SFR5_RHIZD</name>
<dbReference type="Pfam" id="PF03731">
    <property type="entry name" value="Ku_N"/>
    <property type="match status" value="1"/>
</dbReference>
<evidence type="ECO:0000313" key="19">
    <source>
        <dbReference type="EMBL" id="ORE23132.1"/>
    </source>
</evidence>
<evidence type="ECO:0000256" key="10">
    <source>
        <dbReference type="ARBA" id="ARBA00022895"/>
    </source>
</evidence>
<evidence type="ECO:0000256" key="3">
    <source>
        <dbReference type="ARBA" id="ARBA00005240"/>
    </source>
</evidence>
<evidence type="ECO:0000256" key="14">
    <source>
        <dbReference type="ARBA" id="ARBA00023242"/>
    </source>
</evidence>
<evidence type="ECO:0000256" key="4">
    <source>
        <dbReference type="ARBA" id="ARBA00021796"/>
    </source>
</evidence>
<sequence>MNEASQSLFPEEEEEEQQEIVEYNYKESIVFAIDCHPTMFEQDMEGIAPIQTVFDQIKRIMLYKVLAYPADQVGIILFNTEEKQNSANNEHIYVLQSLDIPDASIIKEMDKYIKNISLLRDNYGSSRECPLGDLFWVCSDVFFGSAPKYASKRMILITNNDNPTQHKPTSIQRARDLLAIGIDIELFFSNKRDTLFDPNIFYTEIVKDSVHRLEHLETIVKSKQAKGRSEFRIPFQINEDLCIGVKGYNMIIEQKVSPHKYFYTSGEQVKEASTITRWKCVDTDQYLTKMDIKRAYDYGGEKIVFTSKEIEEIINFKEPGLLLLGFKSLKELEPHYQVTHPYFIYPDESKQGRHLFLYEKKKCRSQASCPCSSADTSSIEAFKELINKFTNKGYNPKHYENPRKYLYLRNHYNMIQAIALELESKPQSDQLLPNYEYIDQEMAQDIETAKQLVGLDTITEHDIMSAGQSVGQKRKIDQSVKTQQSNSSLDDTFDKRLKLDQDPDTITALWNNNKLQKASNASLKEFLKDNGIQPKRLKADLVAQVDELLHAKFNIRD</sequence>
<dbReference type="Gene3D" id="3.40.50.410">
    <property type="entry name" value="von Willebrand factor, type A domain"/>
    <property type="match status" value="1"/>
</dbReference>
<dbReference type="Pfam" id="PF02735">
    <property type="entry name" value="Ku"/>
    <property type="match status" value="1"/>
</dbReference>
<dbReference type="GO" id="GO:0042162">
    <property type="term" value="F:telomeric DNA binding"/>
    <property type="evidence" value="ECO:0007669"/>
    <property type="project" value="InterPro"/>
</dbReference>
<dbReference type="SUPFAM" id="SSF100939">
    <property type="entry name" value="SPOC domain-like"/>
    <property type="match status" value="1"/>
</dbReference>
<dbReference type="NCBIfam" id="TIGR00578">
    <property type="entry name" value="ku70"/>
    <property type="match status" value="1"/>
</dbReference>
<feature type="domain" description="Ku" evidence="16">
    <location>
        <begin position="238"/>
        <end position="352"/>
    </location>
</feature>
<dbReference type="PANTHER" id="PTHR12604">
    <property type="entry name" value="KU AUTOANTIGEN DNA HELICASE"/>
    <property type="match status" value="1"/>
</dbReference>
<dbReference type="InterPro" id="IPR005161">
    <property type="entry name" value="Ku_N"/>
</dbReference>
<keyword evidence="11" id="KW-0238">DNA-binding</keyword>
<dbReference type="PIRSF" id="PIRSF003033">
    <property type="entry name" value="Ku70"/>
    <property type="match status" value="1"/>
</dbReference>
<protein>
    <recommendedName>
        <fullName evidence="4">ATP-dependent DNA helicase II subunit 1</fullName>
    </recommendedName>
    <alternativeName>
        <fullName evidence="15">ATP-dependent DNA helicase II subunit Ku70</fullName>
    </alternativeName>
</protein>
<dbReference type="Pfam" id="PF03730">
    <property type="entry name" value="Ku_C"/>
    <property type="match status" value="1"/>
</dbReference>
<feature type="domain" description="Ku70/Ku80 N-terminal alpha/beta" evidence="18">
    <location>
        <begin position="28"/>
        <end position="216"/>
    </location>
</feature>
<dbReference type="VEuPathDB" id="FungiDB:BCV72DRAFT_247525"/>
<dbReference type="GO" id="GO:0003684">
    <property type="term" value="F:damaged DNA binding"/>
    <property type="evidence" value="ECO:0007669"/>
    <property type="project" value="InterPro"/>
</dbReference>
<dbReference type="Proteomes" id="UP000242381">
    <property type="component" value="Unassembled WGS sequence"/>
</dbReference>
<gene>
    <name evidence="19" type="ORF">BCV71DRAFT_240607</name>
</gene>
<evidence type="ECO:0000256" key="11">
    <source>
        <dbReference type="ARBA" id="ARBA00023125"/>
    </source>
</evidence>
<dbReference type="GO" id="GO:0003678">
    <property type="term" value="F:DNA helicase activity"/>
    <property type="evidence" value="ECO:0007669"/>
    <property type="project" value="InterPro"/>
</dbReference>
<evidence type="ECO:0000256" key="5">
    <source>
        <dbReference type="ARBA" id="ARBA00022741"/>
    </source>
</evidence>
<evidence type="ECO:0000313" key="20">
    <source>
        <dbReference type="Proteomes" id="UP000242381"/>
    </source>
</evidence>
<evidence type="ECO:0000256" key="15">
    <source>
        <dbReference type="ARBA" id="ARBA00031811"/>
    </source>
</evidence>
<evidence type="ECO:0000259" key="18">
    <source>
        <dbReference type="Pfam" id="PF03731"/>
    </source>
</evidence>
<evidence type="ECO:0000256" key="6">
    <source>
        <dbReference type="ARBA" id="ARBA00022763"/>
    </source>
</evidence>
<evidence type="ECO:0000256" key="9">
    <source>
        <dbReference type="ARBA" id="ARBA00022840"/>
    </source>
</evidence>
<reference evidence="19 20" key="1">
    <citation type="journal article" date="2016" name="Proc. Natl. Acad. Sci. U.S.A.">
        <title>Lipid metabolic changes in an early divergent fungus govern the establishment of a mutualistic symbiosis with endobacteria.</title>
        <authorList>
            <person name="Lastovetsky O.A."/>
            <person name="Gaspar M.L."/>
            <person name="Mondo S.J."/>
            <person name="LaButti K.M."/>
            <person name="Sandor L."/>
            <person name="Grigoriev I.V."/>
            <person name="Henry S.A."/>
            <person name="Pawlowska T.E."/>
        </authorList>
    </citation>
    <scope>NUCLEOTIDE SEQUENCE [LARGE SCALE GENOMIC DNA]</scope>
    <source>
        <strain evidence="19 20">ATCC 11559</strain>
    </source>
</reference>
<evidence type="ECO:0000259" key="16">
    <source>
        <dbReference type="Pfam" id="PF02735"/>
    </source>
</evidence>
<dbReference type="InterPro" id="IPR016194">
    <property type="entry name" value="SPOC-like_C_dom_sf"/>
</dbReference>
<proteinExistence type="inferred from homology"/>
<keyword evidence="5" id="KW-0547">Nucleotide-binding</keyword>
<dbReference type="InterPro" id="IPR036465">
    <property type="entry name" value="vWFA_dom_sf"/>
</dbReference>
<keyword evidence="7" id="KW-0378">Hydrolase</keyword>
<organism evidence="19 20">
    <name type="scientific">Rhizopus microsporus</name>
    <dbReference type="NCBI Taxonomy" id="58291"/>
    <lineage>
        <taxon>Eukaryota</taxon>
        <taxon>Fungi</taxon>
        <taxon>Fungi incertae sedis</taxon>
        <taxon>Mucoromycota</taxon>
        <taxon>Mucoromycotina</taxon>
        <taxon>Mucoromycetes</taxon>
        <taxon>Mucorales</taxon>
        <taxon>Mucorineae</taxon>
        <taxon>Rhizopodaceae</taxon>
        <taxon>Rhizopus</taxon>
    </lineage>
</organism>
<dbReference type="InterPro" id="IPR005160">
    <property type="entry name" value="Ku_C"/>
</dbReference>
<dbReference type="PANTHER" id="PTHR12604:SF2">
    <property type="entry name" value="X-RAY REPAIR CROSS-COMPLEMENTING PROTEIN 6"/>
    <property type="match status" value="1"/>
</dbReference>
<evidence type="ECO:0000256" key="12">
    <source>
        <dbReference type="ARBA" id="ARBA00023172"/>
    </source>
</evidence>
<evidence type="ECO:0000256" key="13">
    <source>
        <dbReference type="ARBA" id="ARBA00023204"/>
    </source>
</evidence>
<evidence type="ECO:0000259" key="17">
    <source>
        <dbReference type="Pfam" id="PF03730"/>
    </source>
</evidence>
<evidence type="ECO:0000256" key="8">
    <source>
        <dbReference type="ARBA" id="ARBA00022806"/>
    </source>
</evidence>
<dbReference type="GO" id="GO:0000781">
    <property type="term" value="C:chromosome, telomeric region"/>
    <property type="evidence" value="ECO:0007669"/>
    <property type="project" value="UniProtKB-SubCell"/>
</dbReference>
<keyword evidence="6" id="KW-0227">DNA damage</keyword>
<dbReference type="Gene3D" id="4.10.970.10">
    <property type="entry name" value="Ku70, bridge and pillars"/>
    <property type="match status" value="1"/>
</dbReference>
<keyword evidence="9" id="KW-0067">ATP-binding</keyword>
<keyword evidence="14" id="KW-0539">Nucleus</keyword>
<dbReference type="InterPro" id="IPR006164">
    <property type="entry name" value="DNA_bd_Ku70/Ku80"/>
</dbReference>
<keyword evidence="10" id="KW-0158">Chromosome</keyword>
<dbReference type="GO" id="GO:0005524">
    <property type="term" value="F:ATP binding"/>
    <property type="evidence" value="ECO:0007669"/>
    <property type="project" value="UniProtKB-KW"/>
</dbReference>
<comment type="subcellular location">
    <subcellularLocation>
        <location evidence="2">Chromosome</location>
        <location evidence="2">Telomere</location>
    </subcellularLocation>
    <subcellularLocation>
        <location evidence="1">Nucleus</location>
    </subcellularLocation>
</comment>
<dbReference type="Gene3D" id="1.10.1600.10">
    <property type="match status" value="1"/>
</dbReference>
<dbReference type="GO" id="GO:0003690">
    <property type="term" value="F:double-stranded DNA binding"/>
    <property type="evidence" value="ECO:0007669"/>
    <property type="project" value="TreeGrafter"/>
</dbReference>
<comment type="similarity">
    <text evidence="3">Belongs to the ku70 family.</text>
</comment>
<dbReference type="SUPFAM" id="SSF53300">
    <property type="entry name" value="vWA-like"/>
    <property type="match status" value="1"/>
</dbReference>
<dbReference type="GO" id="GO:0006303">
    <property type="term" value="P:double-strand break repair via nonhomologous end joining"/>
    <property type="evidence" value="ECO:0007669"/>
    <property type="project" value="InterPro"/>
</dbReference>
<dbReference type="InterPro" id="IPR027388">
    <property type="entry name" value="Ku70_bridge/pillars_dom_sf"/>
</dbReference>
<keyword evidence="8" id="KW-0347">Helicase</keyword>
<keyword evidence="10" id="KW-0779">Telomere</keyword>
<dbReference type="GO" id="GO:0016787">
    <property type="term" value="F:hydrolase activity"/>
    <property type="evidence" value="ECO:0007669"/>
    <property type="project" value="UniProtKB-KW"/>
</dbReference>
<dbReference type="GO" id="GO:0000723">
    <property type="term" value="P:telomere maintenance"/>
    <property type="evidence" value="ECO:0007669"/>
    <property type="project" value="InterPro"/>
</dbReference>
<evidence type="ECO:0000256" key="2">
    <source>
        <dbReference type="ARBA" id="ARBA00004574"/>
    </source>
</evidence>
<keyword evidence="13" id="KW-0234">DNA repair</keyword>
<dbReference type="EMBL" id="KV921260">
    <property type="protein sequence ID" value="ORE23132.1"/>
    <property type="molecule type" value="Genomic_DNA"/>
</dbReference>
<dbReference type="InterPro" id="IPR006165">
    <property type="entry name" value="Ku70"/>
</dbReference>
<evidence type="ECO:0000256" key="7">
    <source>
        <dbReference type="ARBA" id="ARBA00022801"/>
    </source>
</evidence>
<dbReference type="GO" id="GO:0006310">
    <property type="term" value="P:DNA recombination"/>
    <property type="evidence" value="ECO:0007669"/>
    <property type="project" value="UniProtKB-KW"/>
</dbReference>
<dbReference type="AlphaFoldDB" id="A0A1X0SFR5"/>
<feature type="domain" description="Ku70/Ku80 C-terminal arm" evidence="17">
    <location>
        <begin position="394"/>
        <end position="457"/>
    </location>
</feature>
<evidence type="ECO:0000256" key="1">
    <source>
        <dbReference type="ARBA" id="ARBA00004123"/>
    </source>
</evidence>
<dbReference type="GO" id="GO:0043564">
    <property type="term" value="C:Ku70:Ku80 complex"/>
    <property type="evidence" value="ECO:0007669"/>
    <property type="project" value="InterPro"/>
</dbReference>